<accession>A0A8S4GAF7</accession>
<keyword evidence="3" id="KW-1185">Reference proteome</keyword>
<protein>
    <submittedName>
        <fullName evidence="2">(diamondback moth) hypothetical protein</fullName>
    </submittedName>
</protein>
<dbReference type="GO" id="GO:0031048">
    <property type="term" value="P:regulatory ncRNA-mediated heterochromatin formation"/>
    <property type="evidence" value="ECO:0007669"/>
    <property type="project" value="TreeGrafter"/>
</dbReference>
<dbReference type="InterPro" id="IPR048263">
    <property type="entry name" value="Arb2"/>
</dbReference>
<dbReference type="AlphaFoldDB" id="A0A8S4GAF7"/>
<evidence type="ECO:0000313" key="2">
    <source>
        <dbReference type="EMBL" id="CAG9135848.1"/>
    </source>
</evidence>
<evidence type="ECO:0000259" key="1">
    <source>
        <dbReference type="Pfam" id="PF22749"/>
    </source>
</evidence>
<gene>
    <name evidence="2" type="ORF">PLXY2_LOCUS14099</name>
</gene>
<reference evidence="2" key="1">
    <citation type="submission" date="2020-11" db="EMBL/GenBank/DDBJ databases">
        <authorList>
            <person name="Whiteford S."/>
        </authorList>
    </citation>
    <scope>NUCLEOTIDE SEQUENCE</scope>
</reference>
<dbReference type="SUPFAM" id="SSF53474">
    <property type="entry name" value="alpha/beta-Hydrolases"/>
    <property type="match status" value="1"/>
</dbReference>
<proteinExistence type="predicted"/>
<dbReference type="InterPro" id="IPR053858">
    <property type="entry name" value="Arb2_dom"/>
</dbReference>
<feature type="domain" description="Arb2" evidence="1">
    <location>
        <begin position="167"/>
        <end position="250"/>
    </location>
</feature>
<organism evidence="2 3">
    <name type="scientific">Plutella xylostella</name>
    <name type="common">Diamondback moth</name>
    <name type="synonym">Plutella maculipennis</name>
    <dbReference type="NCBI Taxonomy" id="51655"/>
    <lineage>
        <taxon>Eukaryota</taxon>
        <taxon>Metazoa</taxon>
        <taxon>Ecdysozoa</taxon>
        <taxon>Arthropoda</taxon>
        <taxon>Hexapoda</taxon>
        <taxon>Insecta</taxon>
        <taxon>Pterygota</taxon>
        <taxon>Neoptera</taxon>
        <taxon>Endopterygota</taxon>
        <taxon>Lepidoptera</taxon>
        <taxon>Glossata</taxon>
        <taxon>Ditrysia</taxon>
        <taxon>Yponomeutoidea</taxon>
        <taxon>Plutellidae</taxon>
        <taxon>Plutella</taxon>
    </lineage>
</organism>
<dbReference type="Pfam" id="PF22749">
    <property type="entry name" value="Arb2"/>
    <property type="match status" value="1"/>
</dbReference>
<sequence>MNYKKESELITIEDYGYGFNSRGELRQLAGKKEKYSYDQLRLLLSPTDCSYKCRTSVWGPERIRENFEKALKKYVKDYVIGKFKYTKLPVPEGSWEKTGTYALASPKYFLKDTLLVFVTIDSAIWDEWLLRDNLYKYSRIPYFQYAKDRGYGVVSMQMWNHWSEYRPGVLTGQEYAEYVWDHYVSKSQASTIVIIGHSGASEEVMDIAVKKKEDFKRRVKAVALIGGSTCSYRNKNPKFPKYYARVTKHWKCDKSLSLGVPMENDTESTGINTVSSGGVS</sequence>
<dbReference type="PANTHER" id="PTHR21357:SF4">
    <property type="entry name" value="FAM172 FAMILY PROTEIN HOMOLOG CG10038"/>
    <property type="match status" value="1"/>
</dbReference>
<dbReference type="EMBL" id="CAJHNJ030000116">
    <property type="protein sequence ID" value="CAG9135848.1"/>
    <property type="molecule type" value="Genomic_DNA"/>
</dbReference>
<dbReference type="InterPro" id="IPR029058">
    <property type="entry name" value="AB_hydrolase_fold"/>
</dbReference>
<dbReference type="GO" id="GO:0005634">
    <property type="term" value="C:nucleus"/>
    <property type="evidence" value="ECO:0007669"/>
    <property type="project" value="TreeGrafter"/>
</dbReference>
<dbReference type="Proteomes" id="UP000653454">
    <property type="component" value="Unassembled WGS sequence"/>
</dbReference>
<dbReference type="PANTHER" id="PTHR21357">
    <property type="entry name" value="FAM172 FAMILY PROTEIN HOMOLOG CG10038"/>
    <property type="match status" value="1"/>
</dbReference>
<evidence type="ECO:0000313" key="3">
    <source>
        <dbReference type="Proteomes" id="UP000653454"/>
    </source>
</evidence>
<dbReference type="GO" id="GO:0035197">
    <property type="term" value="F:siRNA binding"/>
    <property type="evidence" value="ECO:0007669"/>
    <property type="project" value="TreeGrafter"/>
</dbReference>
<name>A0A8S4GAF7_PLUXY</name>
<comment type="caution">
    <text evidence="2">The sequence shown here is derived from an EMBL/GenBank/DDBJ whole genome shotgun (WGS) entry which is preliminary data.</text>
</comment>